<proteinExistence type="predicted"/>
<organism evidence="1">
    <name type="scientific">Arundo donax</name>
    <name type="common">Giant reed</name>
    <name type="synonym">Donax arundinaceus</name>
    <dbReference type="NCBI Taxonomy" id="35708"/>
    <lineage>
        <taxon>Eukaryota</taxon>
        <taxon>Viridiplantae</taxon>
        <taxon>Streptophyta</taxon>
        <taxon>Embryophyta</taxon>
        <taxon>Tracheophyta</taxon>
        <taxon>Spermatophyta</taxon>
        <taxon>Magnoliopsida</taxon>
        <taxon>Liliopsida</taxon>
        <taxon>Poales</taxon>
        <taxon>Poaceae</taxon>
        <taxon>PACMAD clade</taxon>
        <taxon>Arundinoideae</taxon>
        <taxon>Arundineae</taxon>
        <taxon>Arundo</taxon>
    </lineage>
</organism>
<protein>
    <submittedName>
        <fullName evidence="1">Uncharacterized protein</fullName>
    </submittedName>
</protein>
<name>A0A0A9BWU0_ARUDO</name>
<evidence type="ECO:0000313" key="1">
    <source>
        <dbReference type="EMBL" id="JAD66668.1"/>
    </source>
</evidence>
<sequence length="32" mass="3718">MDQNSKGQLNYTFGREFIYSNLPVENAIHVEC</sequence>
<accession>A0A0A9BWU0</accession>
<reference evidence="1" key="1">
    <citation type="submission" date="2014-09" db="EMBL/GenBank/DDBJ databases">
        <authorList>
            <person name="Magalhaes I.L.F."/>
            <person name="Oliveira U."/>
            <person name="Santos F.R."/>
            <person name="Vidigal T.H.D.A."/>
            <person name="Brescovit A.D."/>
            <person name="Santos A.J."/>
        </authorList>
    </citation>
    <scope>NUCLEOTIDE SEQUENCE</scope>
    <source>
        <tissue evidence="1">Shoot tissue taken approximately 20 cm above the soil surface</tissue>
    </source>
</reference>
<dbReference type="AlphaFoldDB" id="A0A0A9BWU0"/>
<dbReference type="EMBL" id="GBRH01231227">
    <property type="protein sequence ID" value="JAD66668.1"/>
    <property type="molecule type" value="Transcribed_RNA"/>
</dbReference>
<reference evidence="1" key="2">
    <citation type="journal article" date="2015" name="Data Brief">
        <title>Shoot transcriptome of the giant reed, Arundo donax.</title>
        <authorList>
            <person name="Barrero R.A."/>
            <person name="Guerrero F.D."/>
            <person name="Moolhuijzen P."/>
            <person name="Goolsby J.A."/>
            <person name="Tidwell J."/>
            <person name="Bellgard S.E."/>
            <person name="Bellgard M.I."/>
        </authorList>
    </citation>
    <scope>NUCLEOTIDE SEQUENCE</scope>
    <source>
        <tissue evidence="1">Shoot tissue taken approximately 20 cm above the soil surface</tissue>
    </source>
</reference>